<evidence type="ECO:0000256" key="3">
    <source>
        <dbReference type="ARBA" id="ARBA00022679"/>
    </source>
</evidence>
<feature type="binding site" evidence="10">
    <location>
        <begin position="45"/>
        <end position="49"/>
    </location>
    <ligand>
        <name>4-amino-2-methyl-5-(diphosphooxymethyl)pyrimidine</name>
        <dbReference type="ChEBI" id="CHEBI:57841"/>
    </ligand>
</feature>
<comment type="cofactor">
    <cofactor evidence="10">
        <name>Mg(2+)</name>
        <dbReference type="ChEBI" id="CHEBI:18420"/>
    </cofactor>
    <text evidence="10">Binds 1 Mg(2+) ion per subunit.</text>
</comment>
<accession>A0AAW7XK46</accession>
<keyword evidence="5 10" id="KW-0460">Magnesium</keyword>
<evidence type="ECO:0000256" key="7">
    <source>
        <dbReference type="ARBA" id="ARBA00047334"/>
    </source>
</evidence>
<feature type="binding site" evidence="10">
    <location>
        <position position="116"/>
    </location>
    <ligand>
        <name>4-amino-2-methyl-5-(diphosphooxymethyl)pyrimidine</name>
        <dbReference type="ChEBI" id="CHEBI:57841"/>
    </ligand>
</feature>
<sequence length="217" mass="23157">MKASTTKKNRLKGLYAITDSILMPDDEQLIAQTELAILGGARIIQYRDKTTDQTKRLRQAAKLAELCHQHGVLLLINDDMSLAQASGADGVHLGQADGAVPQARQLLGESAIIGVTCHDQLSLAEQALHEGADYIAFGAFFRSKTKPHASPAPLTLLSDAKQQFDCPIVAIGGITVDNAHQTIAHGANMIAVIHALFTAPNVKQQAQLFTALFAANS</sequence>
<evidence type="ECO:0000256" key="4">
    <source>
        <dbReference type="ARBA" id="ARBA00022723"/>
    </source>
</evidence>
<dbReference type="PANTHER" id="PTHR20857:SF15">
    <property type="entry name" value="THIAMINE-PHOSPHATE SYNTHASE"/>
    <property type="match status" value="1"/>
</dbReference>
<dbReference type="HAMAP" id="MF_00097">
    <property type="entry name" value="TMP_synthase"/>
    <property type="match status" value="1"/>
</dbReference>
<dbReference type="Gene3D" id="3.20.20.70">
    <property type="entry name" value="Aldolase class I"/>
    <property type="match status" value="1"/>
</dbReference>
<comment type="function">
    <text evidence="1 10">Condenses 4-methyl-5-(beta-hydroxyethyl)thiazole monophosphate (THZ-P) and 2-methyl-4-amino-5-hydroxymethyl pyrimidine pyrophosphate (HMP-PP) to form thiamine monophosphate (TMP).</text>
</comment>
<evidence type="ECO:0000256" key="10">
    <source>
        <dbReference type="HAMAP-Rule" id="MF_00097"/>
    </source>
</evidence>
<dbReference type="Pfam" id="PF02581">
    <property type="entry name" value="TMP-TENI"/>
    <property type="match status" value="1"/>
</dbReference>
<comment type="catalytic activity">
    <reaction evidence="9 10 11">
        <text>2-[(2R,5Z)-2-carboxy-4-methylthiazol-5(2H)-ylidene]ethyl phosphate + 4-amino-2-methyl-5-(diphosphooxymethyl)pyrimidine + 2 H(+) = thiamine phosphate + CO2 + diphosphate</text>
        <dbReference type="Rhea" id="RHEA:47844"/>
        <dbReference type="ChEBI" id="CHEBI:15378"/>
        <dbReference type="ChEBI" id="CHEBI:16526"/>
        <dbReference type="ChEBI" id="CHEBI:33019"/>
        <dbReference type="ChEBI" id="CHEBI:37575"/>
        <dbReference type="ChEBI" id="CHEBI:57841"/>
        <dbReference type="ChEBI" id="CHEBI:62899"/>
        <dbReference type="EC" id="2.5.1.3"/>
    </reaction>
</comment>
<dbReference type="Proteomes" id="UP001169862">
    <property type="component" value="Unassembled WGS sequence"/>
</dbReference>
<feature type="binding site" evidence="10">
    <location>
        <position position="77"/>
    </location>
    <ligand>
        <name>4-amino-2-methyl-5-(diphosphooxymethyl)pyrimidine</name>
        <dbReference type="ChEBI" id="CHEBI:57841"/>
    </ligand>
</feature>
<dbReference type="PANTHER" id="PTHR20857">
    <property type="entry name" value="THIAMINE-PHOSPHATE PYROPHOSPHORYLASE"/>
    <property type="match status" value="1"/>
</dbReference>
<evidence type="ECO:0000256" key="12">
    <source>
        <dbReference type="RuleBase" id="RU004253"/>
    </source>
</evidence>
<evidence type="ECO:0000256" key="11">
    <source>
        <dbReference type="RuleBase" id="RU003826"/>
    </source>
</evidence>
<dbReference type="InterPro" id="IPR034291">
    <property type="entry name" value="TMP_synthase"/>
</dbReference>
<dbReference type="GO" id="GO:0004789">
    <property type="term" value="F:thiamine-phosphate diphosphorylase activity"/>
    <property type="evidence" value="ECO:0007669"/>
    <property type="project" value="UniProtKB-UniRule"/>
</dbReference>
<feature type="binding site" evidence="10">
    <location>
        <position position="97"/>
    </location>
    <ligand>
        <name>Mg(2+)</name>
        <dbReference type="ChEBI" id="CHEBI:18420"/>
    </ligand>
</feature>
<organism evidence="14 15">
    <name type="scientific">Neptunomonas phycophila</name>
    <dbReference type="NCBI Taxonomy" id="1572645"/>
    <lineage>
        <taxon>Bacteria</taxon>
        <taxon>Pseudomonadati</taxon>
        <taxon>Pseudomonadota</taxon>
        <taxon>Gammaproteobacteria</taxon>
        <taxon>Oceanospirillales</taxon>
        <taxon>Oceanospirillaceae</taxon>
        <taxon>Neptunomonas</taxon>
    </lineage>
</organism>
<dbReference type="AlphaFoldDB" id="A0AAW7XK46"/>
<keyword evidence="4 10" id="KW-0479">Metal-binding</keyword>
<comment type="pathway">
    <text evidence="2 10 12">Cofactor biosynthesis; thiamine diphosphate biosynthesis; thiamine phosphate from 4-amino-2-methyl-5-diphosphomethylpyrimidine and 4-methyl-5-(2-phosphoethyl)-thiazole: step 1/1.</text>
</comment>
<comment type="catalytic activity">
    <reaction evidence="7 10 11">
        <text>4-methyl-5-(2-phosphooxyethyl)-thiazole + 4-amino-2-methyl-5-(diphosphooxymethyl)pyrimidine + H(+) = thiamine phosphate + diphosphate</text>
        <dbReference type="Rhea" id="RHEA:22328"/>
        <dbReference type="ChEBI" id="CHEBI:15378"/>
        <dbReference type="ChEBI" id="CHEBI:33019"/>
        <dbReference type="ChEBI" id="CHEBI:37575"/>
        <dbReference type="ChEBI" id="CHEBI:57841"/>
        <dbReference type="ChEBI" id="CHEBI:58296"/>
        <dbReference type="EC" id="2.5.1.3"/>
    </reaction>
</comment>
<name>A0AAW7XK46_9GAMM</name>
<dbReference type="InterPro" id="IPR036206">
    <property type="entry name" value="ThiamineP_synth_sf"/>
</dbReference>
<dbReference type="FunFam" id="3.20.20.70:FF:000096">
    <property type="entry name" value="Thiamine-phosphate synthase"/>
    <property type="match status" value="1"/>
</dbReference>
<reference evidence="14" key="1">
    <citation type="submission" date="2023-07" db="EMBL/GenBank/DDBJ databases">
        <title>Genome content predicts the carbon catabolic preferences of heterotrophic bacteria.</title>
        <authorList>
            <person name="Gralka M."/>
        </authorList>
    </citation>
    <scope>NUCLEOTIDE SEQUENCE</scope>
    <source>
        <strain evidence="14">I2M16</strain>
    </source>
</reference>
<evidence type="ECO:0000256" key="6">
    <source>
        <dbReference type="ARBA" id="ARBA00022977"/>
    </source>
</evidence>
<dbReference type="GO" id="GO:0009228">
    <property type="term" value="P:thiamine biosynthetic process"/>
    <property type="evidence" value="ECO:0007669"/>
    <property type="project" value="UniProtKB-KW"/>
</dbReference>
<evidence type="ECO:0000256" key="1">
    <source>
        <dbReference type="ARBA" id="ARBA00003814"/>
    </source>
</evidence>
<evidence type="ECO:0000259" key="13">
    <source>
        <dbReference type="Pfam" id="PF02581"/>
    </source>
</evidence>
<dbReference type="GO" id="GO:0009229">
    <property type="term" value="P:thiamine diphosphate biosynthetic process"/>
    <property type="evidence" value="ECO:0007669"/>
    <property type="project" value="UniProtKB-UniRule"/>
</dbReference>
<evidence type="ECO:0000313" key="15">
    <source>
        <dbReference type="Proteomes" id="UP001169862"/>
    </source>
</evidence>
<evidence type="ECO:0000256" key="5">
    <source>
        <dbReference type="ARBA" id="ARBA00022842"/>
    </source>
</evidence>
<dbReference type="SUPFAM" id="SSF51391">
    <property type="entry name" value="Thiamin phosphate synthase"/>
    <property type="match status" value="1"/>
</dbReference>
<dbReference type="GO" id="GO:0000287">
    <property type="term" value="F:magnesium ion binding"/>
    <property type="evidence" value="ECO:0007669"/>
    <property type="project" value="UniProtKB-UniRule"/>
</dbReference>
<comment type="caution">
    <text evidence="14">The sequence shown here is derived from an EMBL/GenBank/DDBJ whole genome shotgun (WGS) entry which is preliminary data.</text>
</comment>
<evidence type="ECO:0000256" key="9">
    <source>
        <dbReference type="ARBA" id="ARBA00047883"/>
    </source>
</evidence>
<comment type="similarity">
    <text evidence="10 11">Belongs to the thiamine-phosphate synthase family.</text>
</comment>
<dbReference type="RefSeq" id="WP_303549952.1">
    <property type="nucleotide sequence ID" value="NZ_JAUOPG010000004.1"/>
</dbReference>
<dbReference type="InterPro" id="IPR013785">
    <property type="entry name" value="Aldolase_TIM"/>
</dbReference>
<comment type="catalytic activity">
    <reaction evidence="8 10 11">
        <text>2-(2-carboxy-4-methylthiazol-5-yl)ethyl phosphate + 4-amino-2-methyl-5-(diphosphooxymethyl)pyrimidine + 2 H(+) = thiamine phosphate + CO2 + diphosphate</text>
        <dbReference type="Rhea" id="RHEA:47848"/>
        <dbReference type="ChEBI" id="CHEBI:15378"/>
        <dbReference type="ChEBI" id="CHEBI:16526"/>
        <dbReference type="ChEBI" id="CHEBI:33019"/>
        <dbReference type="ChEBI" id="CHEBI:37575"/>
        <dbReference type="ChEBI" id="CHEBI:57841"/>
        <dbReference type="ChEBI" id="CHEBI:62890"/>
        <dbReference type="EC" id="2.5.1.3"/>
    </reaction>
</comment>
<comment type="caution">
    <text evidence="10">Lacks conserved residue(s) required for the propagation of feature annotation.</text>
</comment>
<dbReference type="CDD" id="cd00564">
    <property type="entry name" value="TMP_TenI"/>
    <property type="match status" value="1"/>
</dbReference>
<dbReference type="EMBL" id="JAUOPG010000004">
    <property type="protein sequence ID" value="MDO6453649.1"/>
    <property type="molecule type" value="Genomic_DNA"/>
</dbReference>
<protein>
    <recommendedName>
        <fullName evidence="10">Thiamine-phosphate synthase</fullName>
        <shortName evidence="10">TP synthase</shortName>
        <shortName evidence="10">TPS</shortName>
        <ecNumber evidence="10">2.5.1.3</ecNumber>
    </recommendedName>
    <alternativeName>
        <fullName evidence="10">Thiamine-phosphate pyrophosphorylase</fullName>
        <shortName evidence="10">TMP pyrophosphorylase</shortName>
        <shortName evidence="10">TMP-PPase</shortName>
    </alternativeName>
</protein>
<feature type="binding site" evidence="10">
    <location>
        <begin position="143"/>
        <end position="145"/>
    </location>
    <ligand>
        <name>2-[(2R,5Z)-2-carboxy-4-methylthiazol-5(2H)-ylidene]ethyl phosphate</name>
        <dbReference type="ChEBI" id="CHEBI:62899"/>
    </ligand>
</feature>
<feature type="domain" description="Thiamine phosphate synthase/TenI" evidence="13">
    <location>
        <begin position="14"/>
        <end position="196"/>
    </location>
</feature>
<dbReference type="InterPro" id="IPR022998">
    <property type="entry name" value="ThiamineP_synth_TenI"/>
</dbReference>
<dbReference type="NCBIfam" id="TIGR00693">
    <property type="entry name" value="thiE"/>
    <property type="match status" value="1"/>
</dbReference>
<dbReference type="GO" id="GO:0005737">
    <property type="term" value="C:cytoplasm"/>
    <property type="evidence" value="ECO:0007669"/>
    <property type="project" value="TreeGrafter"/>
</dbReference>
<keyword evidence="3 10" id="KW-0808">Transferase</keyword>
<proteinExistence type="inferred from homology"/>
<feature type="binding site" evidence="10">
    <location>
        <position position="146"/>
    </location>
    <ligand>
        <name>4-amino-2-methyl-5-(diphosphooxymethyl)pyrimidine</name>
        <dbReference type="ChEBI" id="CHEBI:57841"/>
    </ligand>
</feature>
<evidence type="ECO:0000313" key="14">
    <source>
        <dbReference type="EMBL" id="MDO6453649.1"/>
    </source>
</evidence>
<keyword evidence="6 10" id="KW-0784">Thiamine biosynthesis</keyword>
<evidence type="ECO:0000256" key="2">
    <source>
        <dbReference type="ARBA" id="ARBA00005165"/>
    </source>
</evidence>
<dbReference type="EC" id="2.5.1.3" evidence="10"/>
<gene>
    <name evidence="10 14" type="primary">thiE</name>
    <name evidence="14" type="ORF">Q4490_08730</name>
</gene>
<feature type="binding site" evidence="10">
    <location>
        <position position="173"/>
    </location>
    <ligand>
        <name>2-[(2R,5Z)-2-carboxy-4-methylthiazol-5(2H)-ylidene]ethyl phosphate</name>
        <dbReference type="ChEBI" id="CHEBI:62899"/>
    </ligand>
</feature>
<feature type="binding site" evidence="10">
    <location>
        <position position="78"/>
    </location>
    <ligand>
        <name>Mg(2+)</name>
        <dbReference type="ChEBI" id="CHEBI:18420"/>
    </ligand>
</feature>
<evidence type="ECO:0000256" key="8">
    <source>
        <dbReference type="ARBA" id="ARBA00047851"/>
    </source>
</evidence>